<dbReference type="PANTHER" id="PTHR37695">
    <property type="entry name" value="RECOMBINATION INITIATION DEFECTS 3-RELATED"/>
    <property type="match status" value="1"/>
</dbReference>
<name>A0AAV1SBQ0_9ROSI</name>
<accession>A0AAV1SBQ0</accession>
<proteinExistence type="predicted"/>
<reference evidence="2 3" key="1">
    <citation type="submission" date="2024-01" db="EMBL/GenBank/DDBJ databases">
        <authorList>
            <person name="Waweru B."/>
        </authorList>
    </citation>
    <scope>NUCLEOTIDE SEQUENCE [LARGE SCALE GENOMIC DNA]</scope>
</reference>
<dbReference type="InterPro" id="IPR034546">
    <property type="entry name" value="PAIR1"/>
</dbReference>
<dbReference type="GO" id="GO:0070192">
    <property type="term" value="P:chromosome organization involved in meiotic cell cycle"/>
    <property type="evidence" value="ECO:0007669"/>
    <property type="project" value="InterPro"/>
</dbReference>
<dbReference type="Proteomes" id="UP001314170">
    <property type="component" value="Unassembled WGS sequence"/>
</dbReference>
<sequence length="291" mass="33107">MHNLHQRNPGMYNDAAAKIYRTPEIWSVTLSNGLEPEDPLNQKSPSITVLPPKVTSHHVTPQRKPEPEKNPALPPKVSGQAKIVPKVEVGGWKSVKMEQRTFTQAASLREQKRTRVSSEQQEKQSRVIIDSDEDIDGGFCCLIDVKETGIRNPIIDESKEETARILRKARRQKRKYYSRWLDFSSDDDGREIVAGSSDDSIYVYDLEQNKLCPEFWHTRDRAGLLCQTTKSQDLYRTAEKSRICQEREGHKKCIPERDRKGKIVTLMIVERGGSSSAEEKNGEGDNSKSIS</sequence>
<feature type="region of interest" description="Disordered" evidence="1">
    <location>
        <begin position="270"/>
        <end position="291"/>
    </location>
</feature>
<feature type="compositionally biased region" description="Basic and acidic residues" evidence="1">
    <location>
        <begin position="277"/>
        <end position="291"/>
    </location>
</feature>
<dbReference type="EMBL" id="CAWUPB010001173">
    <property type="protein sequence ID" value="CAK7348881.1"/>
    <property type="molecule type" value="Genomic_DNA"/>
</dbReference>
<dbReference type="PANTHER" id="PTHR37695:SF1">
    <property type="entry name" value="RECOMBINATION INITIATION DEFECTS 3-RELATED"/>
    <property type="match status" value="1"/>
</dbReference>
<dbReference type="GO" id="GO:0009553">
    <property type="term" value="P:embryo sac development"/>
    <property type="evidence" value="ECO:0007669"/>
    <property type="project" value="TreeGrafter"/>
</dbReference>
<feature type="region of interest" description="Disordered" evidence="1">
    <location>
        <begin position="31"/>
        <end position="81"/>
    </location>
</feature>
<evidence type="ECO:0000313" key="2">
    <source>
        <dbReference type="EMBL" id="CAK7348881.1"/>
    </source>
</evidence>
<evidence type="ECO:0000313" key="3">
    <source>
        <dbReference type="Proteomes" id="UP001314170"/>
    </source>
</evidence>
<gene>
    <name evidence="2" type="ORF">DCAF_LOCUS21590</name>
</gene>
<dbReference type="GO" id="GO:0009556">
    <property type="term" value="P:microsporogenesis"/>
    <property type="evidence" value="ECO:0007669"/>
    <property type="project" value="TreeGrafter"/>
</dbReference>
<dbReference type="GO" id="GO:0005634">
    <property type="term" value="C:nucleus"/>
    <property type="evidence" value="ECO:0007669"/>
    <property type="project" value="TreeGrafter"/>
</dbReference>
<protein>
    <submittedName>
        <fullName evidence="2">Uncharacterized protein</fullName>
    </submittedName>
</protein>
<dbReference type="AlphaFoldDB" id="A0AAV1SBQ0"/>
<dbReference type="GO" id="GO:0042138">
    <property type="term" value="P:meiotic DNA double-strand break formation"/>
    <property type="evidence" value="ECO:0007669"/>
    <property type="project" value="TreeGrafter"/>
</dbReference>
<organism evidence="2 3">
    <name type="scientific">Dovyalis caffra</name>
    <dbReference type="NCBI Taxonomy" id="77055"/>
    <lineage>
        <taxon>Eukaryota</taxon>
        <taxon>Viridiplantae</taxon>
        <taxon>Streptophyta</taxon>
        <taxon>Embryophyta</taxon>
        <taxon>Tracheophyta</taxon>
        <taxon>Spermatophyta</taxon>
        <taxon>Magnoliopsida</taxon>
        <taxon>eudicotyledons</taxon>
        <taxon>Gunneridae</taxon>
        <taxon>Pentapetalae</taxon>
        <taxon>rosids</taxon>
        <taxon>fabids</taxon>
        <taxon>Malpighiales</taxon>
        <taxon>Salicaceae</taxon>
        <taxon>Flacourtieae</taxon>
        <taxon>Dovyalis</taxon>
    </lineage>
</organism>
<feature type="region of interest" description="Disordered" evidence="1">
    <location>
        <begin position="106"/>
        <end position="125"/>
    </location>
</feature>
<comment type="caution">
    <text evidence="2">The sequence shown here is derived from an EMBL/GenBank/DDBJ whole genome shotgun (WGS) entry which is preliminary data.</text>
</comment>
<keyword evidence="3" id="KW-1185">Reference proteome</keyword>
<evidence type="ECO:0000256" key="1">
    <source>
        <dbReference type="SAM" id="MobiDB-lite"/>
    </source>
</evidence>